<dbReference type="SUPFAM" id="SSF52540">
    <property type="entry name" value="P-loop containing nucleoside triphosphate hydrolases"/>
    <property type="match status" value="1"/>
</dbReference>
<evidence type="ECO:0000313" key="2">
    <source>
        <dbReference type="Proteomes" id="UP001161017"/>
    </source>
</evidence>
<dbReference type="EMBL" id="JAPUFD010000006">
    <property type="protein sequence ID" value="MDI1487777.1"/>
    <property type="molecule type" value="Genomic_DNA"/>
</dbReference>
<dbReference type="Pfam" id="PF19798">
    <property type="entry name" value="Sulfotransfer_5"/>
    <property type="match status" value="1"/>
</dbReference>
<protein>
    <recommendedName>
        <fullName evidence="3">P-loop containing nucleoside triphosphate hydrolase protein</fullName>
    </recommendedName>
</protein>
<evidence type="ECO:0000313" key="1">
    <source>
        <dbReference type="EMBL" id="MDI1487777.1"/>
    </source>
</evidence>
<comment type="caution">
    <text evidence="1">The sequence shown here is derived from an EMBL/GenBank/DDBJ whole genome shotgun (WGS) entry which is preliminary data.</text>
</comment>
<dbReference type="PANTHER" id="PTHR48312">
    <property type="match status" value="1"/>
</dbReference>
<organism evidence="1 2">
    <name type="scientific">Ramalina farinacea</name>
    <dbReference type="NCBI Taxonomy" id="258253"/>
    <lineage>
        <taxon>Eukaryota</taxon>
        <taxon>Fungi</taxon>
        <taxon>Dikarya</taxon>
        <taxon>Ascomycota</taxon>
        <taxon>Pezizomycotina</taxon>
        <taxon>Lecanoromycetes</taxon>
        <taxon>OSLEUM clade</taxon>
        <taxon>Lecanoromycetidae</taxon>
        <taxon>Lecanorales</taxon>
        <taxon>Lecanorineae</taxon>
        <taxon>Ramalinaceae</taxon>
        <taxon>Ramalina</taxon>
    </lineage>
</organism>
<dbReference type="Proteomes" id="UP001161017">
    <property type="component" value="Unassembled WGS sequence"/>
</dbReference>
<gene>
    <name evidence="1" type="ORF">OHK93_007049</name>
</gene>
<dbReference type="PANTHER" id="PTHR48312:SF1">
    <property type="entry name" value="SULFOTRANSFERASE"/>
    <property type="match status" value="1"/>
</dbReference>
<dbReference type="Gene3D" id="3.40.50.300">
    <property type="entry name" value="P-loop containing nucleotide triphosphate hydrolases"/>
    <property type="match status" value="1"/>
</dbReference>
<dbReference type="AlphaFoldDB" id="A0AA43QL31"/>
<name>A0AA43QL31_9LECA</name>
<keyword evidence="2" id="KW-1185">Reference proteome</keyword>
<accession>A0AA43QL31</accession>
<evidence type="ECO:0008006" key="3">
    <source>
        <dbReference type="Google" id="ProtNLM"/>
    </source>
</evidence>
<reference evidence="1" key="1">
    <citation type="journal article" date="2023" name="Genome Biol. Evol.">
        <title>First Whole Genome Sequence and Flow Cytometry Genome Size Data for the Lichen-Forming Fungus Ramalina farinacea (Ascomycota).</title>
        <authorList>
            <person name="Llewellyn T."/>
            <person name="Mian S."/>
            <person name="Hill R."/>
            <person name="Leitch I.J."/>
            <person name="Gaya E."/>
        </authorList>
    </citation>
    <scope>NUCLEOTIDE SEQUENCE</scope>
    <source>
        <strain evidence="1">LIQ254RAFAR</strain>
    </source>
</reference>
<sequence>MAYYIMPPDRATPAIAPSLARKERGIGTLYAPDGSASSNGIGNNASSALGGSAESENPTVLPEEALARFHFTFLIRHPKYSIPSYMRCTTPPLSEVTGFLNFMPSEAGYAELRRLFDYCRSVATSNAHSSEAVEFCVIDADDLLANPSGVLEAFCHDVGLDYDPQMLKWDTDDDHKQAKEAFEKWKGFHDDAISSRGLEARQKKEAKSPGQDDEEWTIKFGPENAKVIREVVDANMEDYNYLKQFALKL</sequence>
<proteinExistence type="predicted"/>
<dbReference type="InterPro" id="IPR027417">
    <property type="entry name" value="P-loop_NTPase"/>
</dbReference>